<evidence type="ECO:0000259" key="4">
    <source>
        <dbReference type="PROSITE" id="PS50109"/>
    </source>
</evidence>
<feature type="domain" description="Histidine kinase" evidence="4">
    <location>
        <begin position="301"/>
        <end position="448"/>
    </location>
</feature>
<evidence type="ECO:0000256" key="2">
    <source>
        <dbReference type="ARBA" id="ARBA00012438"/>
    </source>
</evidence>
<name>A0A0C5UYL5_9GAMM</name>
<dbReference type="InterPro" id="IPR036890">
    <property type="entry name" value="HATPase_C_sf"/>
</dbReference>
<dbReference type="EC" id="2.7.13.3" evidence="2"/>
<dbReference type="RefSeq" id="WP_044615467.1">
    <property type="nucleotide sequence ID" value="NZ_CP007142.1"/>
</dbReference>
<reference evidence="5 6" key="1">
    <citation type="submission" date="2014-01" db="EMBL/GenBank/DDBJ databases">
        <title>Full genme sequencing of cellulolytic bacterium Gynuella sunshinyii YC6258T gen. nov., sp. nov.</title>
        <authorList>
            <person name="Khan H."/>
            <person name="Chung E.J."/>
            <person name="Chung Y.R."/>
        </authorList>
    </citation>
    <scope>NUCLEOTIDE SEQUENCE [LARGE SCALE GENOMIC DNA]</scope>
    <source>
        <strain evidence="5 6">YC6258</strain>
    </source>
</reference>
<dbReference type="InterPro" id="IPR004358">
    <property type="entry name" value="Sig_transdc_His_kin-like_C"/>
</dbReference>
<dbReference type="SUPFAM" id="SSF51206">
    <property type="entry name" value="cAMP-binding domain-like"/>
    <property type="match status" value="1"/>
</dbReference>
<dbReference type="AlphaFoldDB" id="A0A0C5UYL5"/>
<dbReference type="STRING" id="1445510.YC6258_00340"/>
<dbReference type="PANTHER" id="PTHR43065">
    <property type="entry name" value="SENSOR HISTIDINE KINASE"/>
    <property type="match status" value="1"/>
</dbReference>
<feature type="domain" description="Cyclic nucleotide-binding" evidence="3">
    <location>
        <begin position="7"/>
        <end position="104"/>
    </location>
</feature>
<gene>
    <name evidence="5" type="ORF">YC6258_00340</name>
</gene>
<dbReference type="PROSITE" id="PS50109">
    <property type="entry name" value="HIS_KIN"/>
    <property type="match status" value="1"/>
</dbReference>
<dbReference type="KEGG" id="gsn:YC6258_00340"/>
<dbReference type="Pfam" id="PF02518">
    <property type="entry name" value="HATPase_c"/>
    <property type="match status" value="1"/>
</dbReference>
<dbReference type="OrthoDB" id="1931120at2"/>
<comment type="catalytic activity">
    <reaction evidence="1">
        <text>ATP + protein L-histidine = ADP + protein N-phospho-L-histidine.</text>
        <dbReference type="EC" id="2.7.13.3"/>
    </reaction>
</comment>
<keyword evidence="6" id="KW-1185">Reference proteome</keyword>
<keyword evidence="5" id="KW-0808">Transferase</keyword>
<dbReference type="Proteomes" id="UP000032266">
    <property type="component" value="Chromosome"/>
</dbReference>
<dbReference type="PRINTS" id="PR00344">
    <property type="entry name" value="BCTRLSENSOR"/>
</dbReference>
<dbReference type="SMART" id="SM00387">
    <property type="entry name" value="HATPase_c"/>
    <property type="match status" value="1"/>
</dbReference>
<dbReference type="InterPro" id="IPR005467">
    <property type="entry name" value="His_kinase_dom"/>
</dbReference>
<dbReference type="EMBL" id="CP007142">
    <property type="protein sequence ID" value="AJQ92390.1"/>
    <property type="molecule type" value="Genomic_DNA"/>
</dbReference>
<dbReference type="InterPro" id="IPR014710">
    <property type="entry name" value="RmlC-like_jellyroll"/>
</dbReference>
<evidence type="ECO:0000256" key="1">
    <source>
        <dbReference type="ARBA" id="ARBA00000085"/>
    </source>
</evidence>
<protein>
    <recommendedName>
        <fullName evidence="2">histidine kinase</fullName>
        <ecNumber evidence="2">2.7.13.3</ecNumber>
    </recommendedName>
</protein>
<evidence type="ECO:0000313" key="6">
    <source>
        <dbReference type="Proteomes" id="UP000032266"/>
    </source>
</evidence>
<dbReference type="PROSITE" id="PS50042">
    <property type="entry name" value="CNMP_BINDING_3"/>
    <property type="match status" value="1"/>
</dbReference>
<proteinExistence type="predicted"/>
<dbReference type="InterPro" id="IPR003594">
    <property type="entry name" value="HATPase_dom"/>
</dbReference>
<dbReference type="InterPro" id="IPR018490">
    <property type="entry name" value="cNMP-bd_dom_sf"/>
</dbReference>
<dbReference type="SUPFAM" id="SSF55874">
    <property type="entry name" value="ATPase domain of HSP90 chaperone/DNA topoisomerase II/histidine kinase"/>
    <property type="match status" value="1"/>
</dbReference>
<dbReference type="CDD" id="cd00038">
    <property type="entry name" value="CAP_ED"/>
    <property type="match status" value="1"/>
</dbReference>
<accession>A0A0C5UYL5</accession>
<dbReference type="Gene3D" id="1.10.287.130">
    <property type="match status" value="1"/>
</dbReference>
<dbReference type="InterPro" id="IPR000595">
    <property type="entry name" value="cNMP-bd_dom"/>
</dbReference>
<organism evidence="5 6">
    <name type="scientific">Gynuella sunshinyii YC6258</name>
    <dbReference type="NCBI Taxonomy" id="1445510"/>
    <lineage>
        <taxon>Bacteria</taxon>
        <taxon>Pseudomonadati</taxon>
        <taxon>Pseudomonadota</taxon>
        <taxon>Gammaproteobacteria</taxon>
        <taxon>Oceanospirillales</taxon>
        <taxon>Saccharospirillaceae</taxon>
        <taxon>Gynuella</taxon>
    </lineage>
</organism>
<keyword evidence="5" id="KW-0418">Kinase</keyword>
<dbReference type="GO" id="GO:0004673">
    <property type="term" value="F:protein histidine kinase activity"/>
    <property type="evidence" value="ECO:0007669"/>
    <property type="project" value="UniProtKB-EC"/>
</dbReference>
<dbReference type="Pfam" id="PF00027">
    <property type="entry name" value="cNMP_binding"/>
    <property type="match status" value="1"/>
</dbReference>
<dbReference type="Gene3D" id="3.30.565.10">
    <property type="entry name" value="Histidine kinase-like ATPase, C-terminal domain"/>
    <property type="match status" value="1"/>
</dbReference>
<sequence length="448" mass="50370">MTQRLTVQQIKEKYFSDPDKVIQVRAGEILYDELAYNQRLYIVLSGCITGYMSNRFGDEYKIFESIKDQFVGVHSFFSEDHQSYAKIVASTDATLAYIEADEFQDRMLDHEFSSFVVSLALSELSARQRFARKEAFEKQESMKRLMQADKMATLGQMAAGLAHELNNAVGVLASKTTWLADIVAEYLNEKDAHQMFPFFEQGLHRGQYLSSSEVRHNRQQFERELKFDHSLARKIAKTGLAVSELKSLGTKDLRKAAERVVYYWEIGAAFYDMGIAARQATHVVSSVRQLGARHRQHHDGVEVNKSLHEALAILSSMLKSIRLELKLEDPLPEVFGSGGELMQVFVNLIKNAAESLTANNTESPTLWICSHLNQKQIEVTIKDNGPGIPKSIQHKIFRPNVSTKVEGLSFGLGLGLSIVQRLVEGHGGSIQLNSEPGNTEFKVILPVN</sequence>
<dbReference type="PANTHER" id="PTHR43065:SF48">
    <property type="entry name" value="HISTIDINE KINASE"/>
    <property type="match status" value="1"/>
</dbReference>
<dbReference type="HOGENOM" id="CLU_000445_114_81_6"/>
<dbReference type="Gene3D" id="2.60.120.10">
    <property type="entry name" value="Jelly Rolls"/>
    <property type="match status" value="1"/>
</dbReference>
<evidence type="ECO:0000313" key="5">
    <source>
        <dbReference type="EMBL" id="AJQ92390.1"/>
    </source>
</evidence>
<evidence type="ECO:0000259" key="3">
    <source>
        <dbReference type="PROSITE" id="PS50042"/>
    </source>
</evidence>